<keyword evidence="1" id="KW-0732">Signal</keyword>
<accession>A0A139H114</accession>
<feature type="signal peptide" evidence="1">
    <location>
        <begin position="1"/>
        <end position="20"/>
    </location>
</feature>
<feature type="chain" id="PRO_5007806245" description="Secreted protein" evidence="1">
    <location>
        <begin position="21"/>
        <end position="76"/>
    </location>
</feature>
<gene>
    <name evidence="2" type="ORF">AC578_2299</name>
</gene>
<proteinExistence type="predicted"/>
<evidence type="ECO:0000313" key="2">
    <source>
        <dbReference type="EMBL" id="KXS96145.1"/>
    </source>
</evidence>
<protein>
    <recommendedName>
        <fullName evidence="4">Secreted protein</fullName>
    </recommendedName>
</protein>
<comment type="caution">
    <text evidence="2">The sequence shown here is derived from an EMBL/GenBank/DDBJ whole genome shotgun (WGS) entry which is preliminary data.</text>
</comment>
<evidence type="ECO:0000313" key="3">
    <source>
        <dbReference type="Proteomes" id="UP000070133"/>
    </source>
</evidence>
<dbReference type="EMBL" id="LFZN01000185">
    <property type="protein sequence ID" value="KXS96145.1"/>
    <property type="molecule type" value="Genomic_DNA"/>
</dbReference>
<evidence type="ECO:0000256" key="1">
    <source>
        <dbReference type="SAM" id="SignalP"/>
    </source>
</evidence>
<organism evidence="2 3">
    <name type="scientific">Pseudocercospora eumusae</name>
    <dbReference type="NCBI Taxonomy" id="321146"/>
    <lineage>
        <taxon>Eukaryota</taxon>
        <taxon>Fungi</taxon>
        <taxon>Dikarya</taxon>
        <taxon>Ascomycota</taxon>
        <taxon>Pezizomycotina</taxon>
        <taxon>Dothideomycetes</taxon>
        <taxon>Dothideomycetidae</taxon>
        <taxon>Mycosphaerellales</taxon>
        <taxon>Mycosphaerellaceae</taxon>
        <taxon>Pseudocercospora</taxon>
    </lineage>
</organism>
<dbReference type="AlphaFoldDB" id="A0A139H114"/>
<name>A0A139H114_9PEZI</name>
<sequence length="76" mass="8632">MTLLFQIILASELCWRAAQSITHKASRVRGLRVLSNLSEYWATPQQGTILSTTRLACMFGIAKRAWHMQDLEALRA</sequence>
<reference evidence="2 3" key="1">
    <citation type="submission" date="2015-07" db="EMBL/GenBank/DDBJ databases">
        <title>Comparative genomics of the Sigatoka disease complex on banana suggests a link between parallel evolutionary changes in Pseudocercospora fijiensis and Pseudocercospora eumusae and increased virulence on the banana host.</title>
        <authorList>
            <person name="Chang T.-C."/>
            <person name="Salvucci A."/>
            <person name="Crous P.W."/>
            <person name="Stergiopoulos I."/>
        </authorList>
    </citation>
    <scope>NUCLEOTIDE SEQUENCE [LARGE SCALE GENOMIC DNA]</scope>
    <source>
        <strain evidence="2 3">CBS 114824</strain>
    </source>
</reference>
<keyword evidence="3" id="KW-1185">Reference proteome</keyword>
<evidence type="ECO:0008006" key="4">
    <source>
        <dbReference type="Google" id="ProtNLM"/>
    </source>
</evidence>
<dbReference type="Proteomes" id="UP000070133">
    <property type="component" value="Unassembled WGS sequence"/>
</dbReference>